<evidence type="ECO:0000256" key="1">
    <source>
        <dbReference type="SAM" id="SignalP"/>
    </source>
</evidence>
<sequence length="98" mass="10866">MNFKLTSLLVLAAASTSASVRIPPMADRSPDVAHIASSPLLGCLLLPVRLDPAQLFVLLLFLRQVRPLSTSFQPWSPSHALFQSDRLLRLREYILLVS</sequence>
<evidence type="ECO:0000313" key="3">
    <source>
        <dbReference type="Proteomes" id="UP000305067"/>
    </source>
</evidence>
<feature type="chain" id="PRO_5022994330" description="Secreted protein" evidence="1">
    <location>
        <begin position="20"/>
        <end position="98"/>
    </location>
</feature>
<accession>A0A5C3QT72</accession>
<feature type="signal peptide" evidence="1">
    <location>
        <begin position="1"/>
        <end position="19"/>
    </location>
</feature>
<dbReference type="Proteomes" id="UP000305067">
    <property type="component" value="Unassembled WGS sequence"/>
</dbReference>
<proteinExistence type="predicted"/>
<gene>
    <name evidence="2" type="ORF">BDV98DRAFT_564663</name>
</gene>
<name>A0A5C3QT72_9AGAR</name>
<keyword evidence="1" id="KW-0732">Signal</keyword>
<reference evidence="2 3" key="1">
    <citation type="journal article" date="2019" name="Nat. Ecol. Evol.">
        <title>Megaphylogeny resolves global patterns of mushroom evolution.</title>
        <authorList>
            <person name="Varga T."/>
            <person name="Krizsan K."/>
            <person name="Foldi C."/>
            <person name="Dima B."/>
            <person name="Sanchez-Garcia M."/>
            <person name="Sanchez-Ramirez S."/>
            <person name="Szollosi G.J."/>
            <person name="Szarkandi J.G."/>
            <person name="Papp V."/>
            <person name="Albert L."/>
            <person name="Andreopoulos W."/>
            <person name="Angelini C."/>
            <person name="Antonin V."/>
            <person name="Barry K.W."/>
            <person name="Bougher N.L."/>
            <person name="Buchanan P."/>
            <person name="Buyck B."/>
            <person name="Bense V."/>
            <person name="Catcheside P."/>
            <person name="Chovatia M."/>
            <person name="Cooper J."/>
            <person name="Damon W."/>
            <person name="Desjardin D."/>
            <person name="Finy P."/>
            <person name="Geml J."/>
            <person name="Haridas S."/>
            <person name="Hughes K."/>
            <person name="Justo A."/>
            <person name="Karasinski D."/>
            <person name="Kautmanova I."/>
            <person name="Kiss B."/>
            <person name="Kocsube S."/>
            <person name="Kotiranta H."/>
            <person name="LaButti K.M."/>
            <person name="Lechner B.E."/>
            <person name="Liimatainen K."/>
            <person name="Lipzen A."/>
            <person name="Lukacs Z."/>
            <person name="Mihaltcheva S."/>
            <person name="Morgado L.N."/>
            <person name="Niskanen T."/>
            <person name="Noordeloos M.E."/>
            <person name="Ohm R.A."/>
            <person name="Ortiz-Santana B."/>
            <person name="Ovrebo C."/>
            <person name="Racz N."/>
            <person name="Riley R."/>
            <person name="Savchenko A."/>
            <person name="Shiryaev A."/>
            <person name="Soop K."/>
            <person name="Spirin V."/>
            <person name="Szebenyi C."/>
            <person name="Tomsovsky M."/>
            <person name="Tulloss R.E."/>
            <person name="Uehling J."/>
            <person name="Grigoriev I.V."/>
            <person name="Vagvolgyi C."/>
            <person name="Papp T."/>
            <person name="Martin F.M."/>
            <person name="Miettinen O."/>
            <person name="Hibbett D.S."/>
            <person name="Nagy L.G."/>
        </authorList>
    </citation>
    <scope>NUCLEOTIDE SEQUENCE [LARGE SCALE GENOMIC DNA]</scope>
    <source>
        <strain evidence="2 3">CBS 309.79</strain>
    </source>
</reference>
<dbReference type="AlphaFoldDB" id="A0A5C3QT72"/>
<protein>
    <recommendedName>
        <fullName evidence="4">Secreted protein</fullName>
    </recommendedName>
</protein>
<keyword evidence="3" id="KW-1185">Reference proteome</keyword>
<evidence type="ECO:0000313" key="2">
    <source>
        <dbReference type="EMBL" id="TFL03701.1"/>
    </source>
</evidence>
<organism evidence="2 3">
    <name type="scientific">Pterulicium gracile</name>
    <dbReference type="NCBI Taxonomy" id="1884261"/>
    <lineage>
        <taxon>Eukaryota</taxon>
        <taxon>Fungi</taxon>
        <taxon>Dikarya</taxon>
        <taxon>Basidiomycota</taxon>
        <taxon>Agaricomycotina</taxon>
        <taxon>Agaricomycetes</taxon>
        <taxon>Agaricomycetidae</taxon>
        <taxon>Agaricales</taxon>
        <taxon>Pleurotineae</taxon>
        <taxon>Pterulaceae</taxon>
        <taxon>Pterulicium</taxon>
    </lineage>
</organism>
<evidence type="ECO:0008006" key="4">
    <source>
        <dbReference type="Google" id="ProtNLM"/>
    </source>
</evidence>
<dbReference type="EMBL" id="ML178820">
    <property type="protein sequence ID" value="TFL03701.1"/>
    <property type="molecule type" value="Genomic_DNA"/>
</dbReference>